<dbReference type="Proteomes" id="UP000000552">
    <property type="component" value="Chromosome"/>
</dbReference>
<dbReference type="EMBL" id="BA000012">
    <property type="protein sequence ID" value="BAB48025.1"/>
    <property type="molecule type" value="Genomic_DNA"/>
</dbReference>
<accession>Q98MT8</accession>
<organism evidence="1 2">
    <name type="scientific">Mesorhizobium japonicum (strain LMG 29417 / CECT 9101 / MAFF 303099)</name>
    <name type="common">Mesorhizobium loti (strain MAFF 303099)</name>
    <dbReference type="NCBI Taxonomy" id="266835"/>
    <lineage>
        <taxon>Bacteria</taxon>
        <taxon>Pseudomonadati</taxon>
        <taxon>Pseudomonadota</taxon>
        <taxon>Alphaproteobacteria</taxon>
        <taxon>Hyphomicrobiales</taxon>
        <taxon>Phyllobacteriaceae</taxon>
        <taxon>Mesorhizobium</taxon>
    </lineage>
</organism>
<protein>
    <submittedName>
        <fullName evidence="1">Mll0442 protein</fullName>
    </submittedName>
</protein>
<dbReference type="AlphaFoldDB" id="Q98MT8"/>
<dbReference type="HOGENOM" id="CLU_1936397_0_0_5"/>
<proteinExistence type="predicted"/>
<reference evidence="1 2" key="1">
    <citation type="journal article" date="2000" name="DNA Res.">
        <title>Complete genome structure of the nitrogen-fixing symbiotic bacterium Mesorhizobium loti.</title>
        <authorList>
            <person name="Kaneko T."/>
            <person name="Nakamura Y."/>
            <person name="Sato S."/>
            <person name="Asamizu E."/>
            <person name="Kato T."/>
            <person name="Sasamoto S."/>
            <person name="Watanabe A."/>
            <person name="Idesawa K."/>
            <person name="Ishikawa A."/>
            <person name="Kawashima K."/>
            <person name="Kimura T."/>
            <person name="Kishida Y."/>
            <person name="Kiyokawa C."/>
            <person name="Kohara M."/>
            <person name="Matsumoto M."/>
            <person name="Matsuno A."/>
            <person name="Mochizuki Y."/>
            <person name="Nakayama S."/>
            <person name="Nakazaki N."/>
            <person name="Shimpo S."/>
            <person name="Sugimoto M."/>
            <person name="Takeuchi C."/>
            <person name="Yamada M."/>
            <person name="Tabata S."/>
        </authorList>
    </citation>
    <scope>NUCLEOTIDE SEQUENCE [LARGE SCALE GENOMIC DNA]</scope>
    <source>
        <strain evidence="2">LMG 29417 / CECT 9101 / MAFF 303099</strain>
    </source>
</reference>
<evidence type="ECO:0000313" key="1">
    <source>
        <dbReference type="EMBL" id="BAB48025.1"/>
    </source>
</evidence>
<gene>
    <name evidence="1" type="ordered locus">mll0442</name>
</gene>
<name>Q98MT8_RHILO</name>
<dbReference type="KEGG" id="mlo:mll0442"/>
<evidence type="ECO:0000313" key="2">
    <source>
        <dbReference type="Proteomes" id="UP000000552"/>
    </source>
</evidence>
<sequence>MMEYRNAAFNQFGTVDLEINHPEYGWIPFTASPDDSEELGREIFASASPIAASYDPKTTVPARPMVRKSVVQARIIAAGKMPAAYVALTANPVYFARWFAPDHPEVYCDDPDAVALVQALGLDPAVILAP</sequence>